<dbReference type="RefSeq" id="WP_135290169.1">
    <property type="nucleotide sequence ID" value="NZ_QUZU01000020.1"/>
</dbReference>
<proteinExistence type="predicted"/>
<dbReference type="EMBL" id="QUZU01000020">
    <property type="protein sequence ID" value="TFY87948.1"/>
    <property type="molecule type" value="Genomic_DNA"/>
</dbReference>
<feature type="domain" description="TniQ" evidence="1">
    <location>
        <begin position="8"/>
        <end position="136"/>
    </location>
</feature>
<dbReference type="InterPro" id="IPR009492">
    <property type="entry name" value="TniQ"/>
</dbReference>
<protein>
    <recommendedName>
        <fullName evidence="1">TniQ domain-containing protein</fullName>
    </recommendedName>
</protein>
<evidence type="ECO:0000313" key="3">
    <source>
        <dbReference type="Proteomes" id="UP000297391"/>
    </source>
</evidence>
<dbReference type="OrthoDB" id="7025757at2"/>
<organism evidence="2 3">
    <name type="scientific">Pseudomonas kairouanensis</name>
    <dbReference type="NCBI Taxonomy" id="2293832"/>
    <lineage>
        <taxon>Bacteria</taxon>
        <taxon>Pseudomonadati</taxon>
        <taxon>Pseudomonadota</taxon>
        <taxon>Gammaproteobacteria</taxon>
        <taxon>Pseudomonadales</taxon>
        <taxon>Pseudomonadaceae</taxon>
        <taxon>Pseudomonas</taxon>
    </lineage>
</organism>
<name>A0A4Z0APR9_9PSED</name>
<dbReference type="Pfam" id="PF06527">
    <property type="entry name" value="TniQ"/>
    <property type="match status" value="1"/>
</dbReference>
<comment type="caution">
    <text evidence="2">The sequence shown here is derived from an EMBL/GenBank/DDBJ whole genome shotgun (WGS) entry which is preliminary data.</text>
</comment>
<dbReference type="Proteomes" id="UP000297391">
    <property type="component" value="Unassembled WGS sequence"/>
</dbReference>
<keyword evidence="3" id="KW-1185">Reference proteome</keyword>
<dbReference type="AlphaFoldDB" id="A0A4Z0APR9"/>
<evidence type="ECO:0000259" key="1">
    <source>
        <dbReference type="Pfam" id="PF06527"/>
    </source>
</evidence>
<evidence type="ECO:0000313" key="2">
    <source>
        <dbReference type="EMBL" id="TFY87948.1"/>
    </source>
</evidence>
<accession>A0A4Z0APR9</accession>
<reference evidence="2 3" key="1">
    <citation type="journal article" date="2019" name="Syst. Appl. Microbiol.">
        <title>New species of pathogenic Pseudomonas isolated from citrus in Tunisia: Proposal of Pseudomonas kairouanensis sp. nov. and Pseudomonas nabeulensis sp. nov.</title>
        <authorList>
            <person name="Oueslati M."/>
            <person name="Mulet M."/>
            <person name="Gomila M."/>
            <person name="Berge O."/>
            <person name="Hajlaoui M.R."/>
            <person name="Lalucat J."/>
            <person name="Sadfi-Zouaoui N."/>
            <person name="Garcia-Valdes E."/>
        </authorList>
    </citation>
    <scope>NUCLEOTIDE SEQUENCE [LARGE SCALE GENOMIC DNA]</scope>
    <source>
        <strain evidence="2 3">KC12</strain>
    </source>
</reference>
<sequence length="332" mass="38368">MNFARSMPHILYDETISSWLFRSTLKSRSKLQVETDQFLANPPPVSWGSHLLECEDWDFDPNTGLSETVIEKLSINPAHAYNVFFKKREKIVGWNRRWWFCALCLRADIAKGHTPGWRKNWCYRNSIICTIHGVDLQRLLITPQLSRAWDAFLQSLKSGRLDESWSCKYHLRFRISIVSRLANWKRKQSVVVIDVFDSLYDIFLLAPVYNGNQGMALDMFGKTIPFVRNKMSNYHNGILYGAELAGCKARFASLMLAGYLMGVIGEQDFEFAENKSAELKIWRSYNPEIIRAIKFGCASAADYRLLESHLAGYRDLGYIRLIRAVDDYLSGY</sequence>
<gene>
    <name evidence="2" type="ORF">DYL59_16960</name>
</gene>